<evidence type="ECO:0000256" key="5">
    <source>
        <dbReference type="ARBA" id="ARBA00022614"/>
    </source>
</evidence>
<dbReference type="FunFam" id="3.80.10.10:FF:000387">
    <property type="entry name" value="Probable LRR receptor-like serine/threonine-protein kinase At1g06840"/>
    <property type="match status" value="1"/>
</dbReference>
<comment type="subcellular location">
    <subcellularLocation>
        <location evidence="1">Membrane</location>
        <topology evidence="1">Single-pass membrane protein</topology>
    </subcellularLocation>
</comment>
<dbReference type="InterPro" id="IPR055414">
    <property type="entry name" value="LRR_R13L4/SHOC2-like"/>
</dbReference>
<evidence type="ECO:0000256" key="8">
    <source>
        <dbReference type="ARBA" id="ARBA00022729"/>
    </source>
</evidence>
<dbReference type="InterPro" id="IPR017441">
    <property type="entry name" value="Protein_kinase_ATP_BS"/>
</dbReference>
<dbReference type="Proteomes" id="UP000886885">
    <property type="component" value="Chromosome 16A"/>
</dbReference>
<dbReference type="OrthoDB" id="2020077at2759"/>
<keyword evidence="5" id="KW-0433">Leucine-rich repeat</keyword>
<evidence type="ECO:0000256" key="14">
    <source>
        <dbReference type="ARBA" id="ARBA00023136"/>
    </source>
</evidence>
<dbReference type="PROSITE" id="PS50011">
    <property type="entry name" value="PROTEIN_KINASE_DOM"/>
    <property type="match status" value="1"/>
</dbReference>
<keyword evidence="24" id="KW-1185">Reference proteome</keyword>
<evidence type="ECO:0000256" key="4">
    <source>
        <dbReference type="ARBA" id="ARBA00022527"/>
    </source>
</evidence>
<proteinExistence type="inferred from homology"/>
<comment type="caution">
    <text evidence="23">The sequence shown here is derived from an EMBL/GenBank/DDBJ whole genome shotgun (WGS) entry which is preliminary data.</text>
</comment>
<evidence type="ECO:0000256" key="10">
    <source>
        <dbReference type="ARBA" id="ARBA00022741"/>
    </source>
</evidence>
<dbReference type="PROSITE" id="PS00107">
    <property type="entry name" value="PROTEIN_KINASE_ATP"/>
    <property type="match status" value="1"/>
</dbReference>
<feature type="transmembrane region" description="Helical" evidence="21">
    <location>
        <begin position="161"/>
        <end position="187"/>
    </location>
</feature>
<dbReference type="Pfam" id="PF00069">
    <property type="entry name" value="Pkinase"/>
    <property type="match status" value="1"/>
</dbReference>
<feature type="compositionally biased region" description="Basic and acidic residues" evidence="20">
    <location>
        <begin position="1"/>
        <end position="12"/>
    </location>
</feature>
<evidence type="ECO:0000256" key="1">
    <source>
        <dbReference type="ARBA" id="ARBA00004167"/>
    </source>
</evidence>
<name>A0A8X7Y8A1_POPTO</name>
<evidence type="ECO:0000256" key="20">
    <source>
        <dbReference type="SAM" id="MobiDB-lite"/>
    </source>
</evidence>
<feature type="transmembrane region" description="Helical" evidence="21">
    <location>
        <begin position="715"/>
        <end position="739"/>
    </location>
</feature>
<keyword evidence="9" id="KW-0677">Repeat</keyword>
<dbReference type="SMART" id="SM00220">
    <property type="entry name" value="S_TKc"/>
    <property type="match status" value="1"/>
</dbReference>
<dbReference type="Pfam" id="PF08263">
    <property type="entry name" value="LRRNT_2"/>
    <property type="match status" value="1"/>
</dbReference>
<dbReference type="AlphaFoldDB" id="A0A8X7Y8A1"/>
<evidence type="ECO:0000256" key="13">
    <source>
        <dbReference type="ARBA" id="ARBA00022989"/>
    </source>
</evidence>
<evidence type="ECO:0000256" key="2">
    <source>
        <dbReference type="ARBA" id="ARBA00008684"/>
    </source>
</evidence>
<keyword evidence="4" id="KW-0723">Serine/threonine-protein kinase</keyword>
<evidence type="ECO:0000256" key="17">
    <source>
        <dbReference type="ARBA" id="ARBA00047899"/>
    </source>
</evidence>
<dbReference type="InterPro" id="IPR000719">
    <property type="entry name" value="Prot_kinase_dom"/>
</dbReference>
<evidence type="ECO:0000313" key="24">
    <source>
        <dbReference type="Proteomes" id="UP000886885"/>
    </source>
</evidence>
<evidence type="ECO:0000313" key="23">
    <source>
        <dbReference type="EMBL" id="KAG6745440.1"/>
    </source>
</evidence>
<evidence type="ECO:0000256" key="6">
    <source>
        <dbReference type="ARBA" id="ARBA00022679"/>
    </source>
</evidence>
<evidence type="ECO:0000256" key="11">
    <source>
        <dbReference type="ARBA" id="ARBA00022777"/>
    </source>
</evidence>
<feature type="region of interest" description="Disordered" evidence="20">
    <location>
        <begin position="1"/>
        <end position="20"/>
    </location>
</feature>
<dbReference type="PROSITE" id="PS00108">
    <property type="entry name" value="PROTEIN_KINASE_ST"/>
    <property type="match status" value="1"/>
</dbReference>
<feature type="binding site" evidence="19">
    <location>
        <position position="808"/>
    </location>
    <ligand>
        <name>ATP</name>
        <dbReference type="ChEBI" id="CHEBI:30616"/>
    </ligand>
</feature>
<feature type="domain" description="Protein kinase" evidence="22">
    <location>
        <begin position="780"/>
        <end position="1065"/>
    </location>
</feature>
<organism evidence="23 24">
    <name type="scientific">Populus tomentosa</name>
    <name type="common">Chinese white poplar</name>
    <dbReference type="NCBI Taxonomy" id="118781"/>
    <lineage>
        <taxon>Eukaryota</taxon>
        <taxon>Viridiplantae</taxon>
        <taxon>Streptophyta</taxon>
        <taxon>Embryophyta</taxon>
        <taxon>Tracheophyta</taxon>
        <taxon>Spermatophyta</taxon>
        <taxon>Magnoliopsida</taxon>
        <taxon>eudicotyledons</taxon>
        <taxon>Gunneridae</taxon>
        <taxon>Pentapetalae</taxon>
        <taxon>rosids</taxon>
        <taxon>fabids</taxon>
        <taxon>Malpighiales</taxon>
        <taxon>Salicaceae</taxon>
        <taxon>Saliceae</taxon>
        <taxon>Populus</taxon>
    </lineage>
</organism>
<keyword evidence="15" id="KW-0675">Receptor</keyword>
<sequence length="1128" mass="124374">MERYFVESERGPPENFDNFPPKLQGVDKGIKLEGLDEVGDGGAVDSEGNGESGLSRCVEESFEIGDAGGRGRCKAISKERAPYNPESVYLRFFLGNTHWIAPLRIAGNEYAKCLVILFGSYLGHEDVAAENLGVCFSPVMLLLAAPYSCSSYKSLRRLLKWAVLVAYCSALMLSIMCIFAANALLAVKNSLIDPMKQLSNWNKGDPCTSNWTGVFCYDATWTDGYLHVRELQLLNLNLSGNLAPELGQLSQLAIFPLSVVITRDFMWNELTGSIPREIGNLSSLKLLLLNGNKLSGPLPDELGNLSKLIRLQVDQNNISGPIPKSFANMSSIRHFHLNNNSISGQIPPELSKLSTLIHLLLDNNNLSGYLPLELSKFPEMRIIQLDNNNFNGSEIPATYGSLSRLVKLSLRNCSLQGSIPDLSSIPNLYYLDLSKNNLRGSLPSKLSDTMRTIDLSENHLSGSIPGSFSDLSFLQRLSLENNQLNGSVPANIWQNMTSAKSASFIIDLRNNSLSIISGALNPPDNVTLRLGGNPICENANVANIIQFCEFEAGGDRTTERSMNSTMTCPVQACPVDNFFEYVPASPLSCFCASPLRIGYRLKSPSFSYFDPYALTFELHVTRALKLNLYQLSIDSYFWEEGPRLRMHLKIFPPATNMHSSTFNVSEVGRIRGAFTSWHFPGDDLFGPYELLNFTLVGPYAAIHFDTKGKNISKGIWVAVILGAIACTIAVSAVVTLLIARRYARKHRNLSRRHPSSKASIKIDGVKGFTFKEMALATDNFNCSTQVGRGGYGKVYRGVLSGNSIVAIKRTEEGSLQGQKEFLTEIKLLSRLHHINLVSLVGYCEEKEEQTNSITICEESTLMLVYEFMPNGTLRDWLSGRAKGTLNFGTRLRIALGSAKGILYLHTEAQPPVFHRDIKATNILLDSKLTAKVADFGLSRLAPVLDDEGNLPNHVSTVVRGTPGYLDPEYFLTHKLTDKSDVYSLGIVFLELLTGMHPISRGKNIVREVNMAHQSGVMFSIIDNRMGAYPSECVERFVALALSCCHDRQEKRPSMQDVVRELETILKMLPEADAIYAESTSTYSGKSTPTNSGKLASSSSFYSSQYLYESSCLLGSDLSSGAVPTINPR</sequence>
<dbReference type="InterPro" id="IPR001611">
    <property type="entry name" value="Leu-rich_rpt"/>
</dbReference>
<dbReference type="SMART" id="SM00369">
    <property type="entry name" value="LRR_TYP"/>
    <property type="match status" value="4"/>
</dbReference>
<evidence type="ECO:0000256" key="12">
    <source>
        <dbReference type="ARBA" id="ARBA00022840"/>
    </source>
</evidence>
<dbReference type="InterPro" id="IPR013210">
    <property type="entry name" value="LRR_N_plant-typ"/>
</dbReference>
<dbReference type="InterPro" id="IPR003591">
    <property type="entry name" value="Leu-rich_rpt_typical-subtyp"/>
</dbReference>
<comment type="similarity">
    <text evidence="2">Belongs to the protein kinase superfamily. Ser/Thr protein kinase family.</text>
</comment>
<dbReference type="PANTHER" id="PTHR45974">
    <property type="entry name" value="RECEPTOR-LIKE PROTEIN 55"/>
    <property type="match status" value="1"/>
</dbReference>
<comment type="catalytic activity">
    <reaction evidence="18">
        <text>L-seryl-[protein] + ATP = O-phospho-L-seryl-[protein] + ADP + H(+)</text>
        <dbReference type="Rhea" id="RHEA:17989"/>
        <dbReference type="Rhea" id="RHEA-COMP:9863"/>
        <dbReference type="Rhea" id="RHEA-COMP:11604"/>
        <dbReference type="ChEBI" id="CHEBI:15378"/>
        <dbReference type="ChEBI" id="CHEBI:29999"/>
        <dbReference type="ChEBI" id="CHEBI:30616"/>
        <dbReference type="ChEBI" id="CHEBI:83421"/>
        <dbReference type="ChEBI" id="CHEBI:456216"/>
        <dbReference type="EC" id="2.7.11.1"/>
    </reaction>
</comment>
<evidence type="ECO:0000256" key="7">
    <source>
        <dbReference type="ARBA" id="ARBA00022692"/>
    </source>
</evidence>
<dbReference type="Pfam" id="PF00560">
    <property type="entry name" value="LRR_1"/>
    <property type="match status" value="1"/>
</dbReference>
<keyword evidence="12 19" id="KW-0067">ATP-binding</keyword>
<comment type="catalytic activity">
    <reaction evidence="17">
        <text>L-threonyl-[protein] + ATP = O-phospho-L-threonyl-[protein] + ADP + H(+)</text>
        <dbReference type="Rhea" id="RHEA:46608"/>
        <dbReference type="Rhea" id="RHEA-COMP:11060"/>
        <dbReference type="Rhea" id="RHEA-COMP:11605"/>
        <dbReference type="ChEBI" id="CHEBI:15378"/>
        <dbReference type="ChEBI" id="CHEBI:30013"/>
        <dbReference type="ChEBI" id="CHEBI:30616"/>
        <dbReference type="ChEBI" id="CHEBI:61977"/>
        <dbReference type="ChEBI" id="CHEBI:456216"/>
        <dbReference type="EC" id="2.7.11.1"/>
    </reaction>
</comment>
<dbReference type="EC" id="2.7.11.1" evidence="3"/>
<dbReference type="InterPro" id="IPR008271">
    <property type="entry name" value="Ser/Thr_kinase_AS"/>
</dbReference>
<keyword evidence="7 21" id="KW-0812">Transmembrane</keyword>
<evidence type="ECO:0000256" key="15">
    <source>
        <dbReference type="ARBA" id="ARBA00023170"/>
    </source>
</evidence>
<gene>
    <name evidence="23" type="ORF">POTOM_052112</name>
</gene>
<evidence type="ECO:0000256" key="9">
    <source>
        <dbReference type="ARBA" id="ARBA00022737"/>
    </source>
</evidence>
<evidence type="ECO:0000259" key="22">
    <source>
        <dbReference type="PROSITE" id="PS50011"/>
    </source>
</evidence>
<dbReference type="GO" id="GO:0016020">
    <property type="term" value="C:membrane"/>
    <property type="evidence" value="ECO:0007669"/>
    <property type="project" value="UniProtKB-SubCell"/>
</dbReference>
<dbReference type="GO" id="GO:0005524">
    <property type="term" value="F:ATP binding"/>
    <property type="evidence" value="ECO:0007669"/>
    <property type="project" value="UniProtKB-UniRule"/>
</dbReference>
<accession>A0A8X7Y8A1</accession>
<evidence type="ECO:0000256" key="16">
    <source>
        <dbReference type="ARBA" id="ARBA00023180"/>
    </source>
</evidence>
<keyword evidence="8" id="KW-0732">Signal</keyword>
<dbReference type="FunFam" id="1.10.510.10:FF:000453">
    <property type="entry name" value="LRR receptor-like serine/threonine-protein kinase HSL2"/>
    <property type="match status" value="1"/>
</dbReference>
<dbReference type="PANTHER" id="PTHR45974:SF216">
    <property type="entry name" value="PROTEIN KINASE DOMAIN-CONTAINING PROTEIN"/>
    <property type="match status" value="1"/>
</dbReference>
<keyword evidence="11" id="KW-0418">Kinase</keyword>
<evidence type="ECO:0000256" key="18">
    <source>
        <dbReference type="ARBA" id="ARBA00048679"/>
    </source>
</evidence>
<keyword evidence="14 21" id="KW-0472">Membrane</keyword>
<keyword evidence="16" id="KW-0325">Glycoprotein</keyword>
<dbReference type="EMBL" id="JAAWWB010000031">
    <property type="protein sequence ID" value="KAG6745440.1"/>
    <property type="molecule type" value="Genomic_DNA"/>
</dbReference>
<dbReference type="Pfam" id="PF23598">
    <property type="entry name" value="LRR_14"/>
    <property type="match status" value="1"/>
</dbReference>
<keyword evidence="13 21" id="KW-1133">Transmembrane helix</keyword>
<keyword evidence="6" id="KW-0808">Transferase</keyword>
<evidence type="ECO:0000256" key="3">
    <source>
        <dbReference type="ARBA" id="ARBA00012513"/>
    </source>
</evidence>
<evidence type="ECO:0000256" key="19">
    <source>
        <dbReference type="PROSITE-ProRule" id="PRU10141"/>
    </source>
</evidence>
<reference evidence="23" key="1">
    <citation type="journal article" date="2020" name="bioRxiv">
        <title>Hybrid origin of Populus tomentosa Carr. identified through genome sequencing and phylogenomic analysis.</title>
        <authorList>
            <person name="An X."/>
            <person name="Gao K."/>
            <person name="Chen Z."/>
            <person name="Li J."/>
            <person name="Yang X."/>
            <person name="Yang X."/>
            <person name="Zhou J."/>
            <person name="Guo T."/>
            <person name="Zhao T."/>
            <person name="Huang S."/>
            <person name="Miao D."/>
            <person name="Khan W.U."/>
            <person name="Rao P."/>
            <person name="Ye M."/>
            <person name="Lei B."/>
            <person name="Liao W."/>
            <person name="Wang J."/>
            <person name="Ji L."/>
            <person name="Li Y."/>
            <person name="Guo B."/>
            <person name="Mustafa N.S."/>
            <person name="Li S."/>
            <person name="Yun Q."/>
            <person name="Keller S.R."/>
            <person name="Mao J."/>
            <person name="Zhang R."/>
            <person name="Strauss S.H."/>
        </authorList>
    </citation>
    <scope>NUCLEOTIDE SEQUENCE</scope>
    <source>
        <strain evidence="23">GM15</strain>
        <tissue evidence="23">Leaf</tissue>
    </source>
</reference>
<dbReference type="CDD" id="cd14066">
    <property type="entry name" value="STKc_IRAK"/>
    <property type="match status" value="1"/>
</dbReference>
<evidence type="ECO:0000256" key="21">
    <source>
        <dbReference type="SAM" id="Phobius"/>
    </source>
</evidence>
<keyword evidence="10 19" id="KW-0547">Nucleotide-binding</keyword>
<protein>
    <recommendedName>
        <fullName evidence="3">non-specific serine/threonine protein kinase</fullName>
        <ecNumber evidence="3">2.7.11.1</ecNumber>
    </recommendedName>
</protein>
<dbReference type="GO" id="GO:0004674">
    <property type="term" value="F:protein serine/threonine kinase activity"/>
    <property type="evidence" value="ECO:0007669"/>
    <property type="project" value="UniProtKB-KW"/>
</dbReference>
<dbReference type="FunFam" id="3.30.200.20:FF:000039">
    <property type="entry name" value="receptor-like protein kinase FERONIA"/>
    <property type="match status" value="1"/>
</dbReference>